<protein>
    <submittedName>
        <fullName evidence="7">Cation transporter</fullName>
    </submittedName>
</protein>
<keyword evidence="8" id="KW-1185">Reference proteome</keyword>
<comment type="subcellular location">
    <subcellularLocation>
        <location evidence="1">Membrane</location>
        <topology evidence="1">Multi-pass membrane protein</topology>
    </subcellularLocation>
</comment>
<dbReference type="Gene3D" id="1.20.1510.10">
    <property type="entry name" value="Cation efflux protein transmembrane domain"/>
    <property type="match status" value="1"/>
</dbReference>
<proteinExistence type="predicted"/>
<feature type="transmembrane region" description="Helical" evidence="5">
    <location>
        <begin position="21"/>
        <end position="44"/>
    </location>
</feature>
<feature type="transmembrane region" description="Helical" evidence="5">
    <location>
        <begin position="106"/>
        <end position="127"/>
    </location>
</feature>
<reference evidence="7 8" key="1">
    <citation type="submission" date="2019-09" db="EMBL/GenBank/DDBJ databases">
        <title>Phylogeny of genus Pseudoclavibacter and closely related genus.</title>
        <authorList>
            <person name="Li Y."/>
        </authorList>
    </citation>
    <scope>NUCLEOTIDE SEQUENCE [LARGE SCALE GENOMIC DNA]</scope>
    <source>
        <strain evidence="7 8">JCM 16921</strain>
    </source>
</reference>
<accession>A0A7C8BV02</accession>
<dbReference type="Proteomes" id="UP000481339">
    <property type="component" value="Unassembled WGS sequence"/>
</dbReference>
<keyword evidence="4 5" id="KW-0472">Membrane</keyword>
<dbReference type="AlphaFoldDB" id="A0A7C8BV02"/>
<dbReference type="OrthoDB" id="3254729at2"/>
<organism evidence="7 8">
    <name type="scientific">Pseudoclavibacter caeni</name>
    <dbReference type="NCBI Taxonomy" id="908846"/>
    <lineage>
        <taxon>Bacteria</taxon>
        <taxon>Bacillati</taxon>
        <taxon>Actinomycetota</taxon>
        <taxon>Actinomycetes</taxon>
        <taxon>Micrococcales</taxon>
        <taxon>Microbacteriaceae</taxon>
        <taxon>Pseudoclavibacter</taxon>
    </lineage>
</organism>
<evidence type="ECO:0000256" key="1">
    <source>
        <dbReference type="ARBA" id="ARBA00004141"/>
    </source>
</evidence>
<dbReference type="RefSeq" id="WP_158035161.1">
    <property type="nucleotide sequence ID" value="NZ_BAAAZV010000007.1"/>
</dbReference>
<feature type="transmembrane region" description="Helical" evidence="5">
    <location>
        <begin position="73"/>
        <end position="94"/>
    </location>
</feature>
<gene>
    <name evidence="7" type="ORF">F8O02_00055</name>
</gene>
<evidence type="ECO:0000313" key="7">
    <source>
        <dbReference type="EMBL" id="KAB1633382.1"/>
    </source>
</evidence>
<dbReference type="SUPFAM" id="SSF161111">
    <property type="entry name" value="Cation efflux protein transmembrane domain-like"/>
    <property type="match status" value="1"/>
</dbReference>
<evidence type="ECO:0000259" key="6">
    <source>
        <dbReference type="Pfam" id="PF01545"/>
    </source>
</evidence>
<evidence type="ECO:0000256" key="2">
    <source>
        <dbReference type="ARBA" id="ARBA00022692"/>
    </source>
</evidence>
<feature type="transmembrane region" description="Helical" evidence="5">
    <location>
        <begin position="50"/>
        <end position="66"/>
    </location>
</feature>
<evidence type="ECO:0000256" key="3">
    <source>
        <dbReference type="ARBA" id="ARBA00022989"/>
    </source>
</evidence>
<feature type="domain" description="Cation efflux protein transmembrane" evidence="6">
    <location>
        <begin position="19"/>
        <end position="190"/>
    </location>
</feature>
<dbReference type="InterPro" id="IPR058533">
    <property type="entry name" value="Cation_efflux_TM"/>
</dbReference>
<name>A0A7C8BV02_9MICO</name>
<keyword evidence="2 5" id="KW-0812">Transmembrane</keyword>
<dbReference type="GO" id="GO:0008324">
    <property type="term" value="F:monoatomic cation transmembrane transporter activity"/>
    <property type="evidence" value="ECO:0007669"/>
    <property type="project" value="InterPro"/>
</dbReference>
<comment type="caution">
    <text evidence="7">The sequence shown here is derived from an EMBL/GenBank/DDBJ whole genome shotgun (WGS) entry which is preliminary data.</text>
</comment>
<evidence type="ECO:0000256" key="4">
    <source>
        <dbReference type="ARBA" id="ARBA00023136"/>
    </source>
</evidence>
<dbReference type="GO" id="GO:0016020">
    <property type="term" value="C:membrane"/>
    <property type="evidence" value="ECO:0007669"/>
    <property type="project" value="UniProtKB-SubCell"/>
</dbReference>
<evidence type="ECO:0000313" key="8">
    <source>
        <dbReference type="Proteomes" id="UP000481339"/>
    </source>
</evidence>
<keyword evidence="3 5" id="KW-1133">Transmembrane helix</keyword>
<sequence length="207" mass="21799">MGVSDERGAGRRLRRITALVVVLNFGYFWVEVAVALAIGSVALLADSVDFLEDTAVNLLILIAFGWPLRRRAVLGRILALIILAPAVAAIWTAVAKFADPTPPDPLSLVFTSGGAIVVNGVCALLLASLRNRGGSLSKAAFLAARNDVFANAAMILMGLVTAATRSGWPDIVLGLFIVALNATAAREVWRAAGEERLAAQALDRTSH</sequence>
<dbReference type="EMBL" id="WBKA01000001">
    <property type="protein sequence ID" value="KAB1633382.1"/>
    <property type="molecule type" value="Genomic_DNA"/>
</dbReference>
<dbReference type="Pfam" id="PF01545">
    <property type="entry name" value="Cation_efflux"/>
    <property type="match status" value="1"/>
</dbReference>
<feature type="transmembrane region" description="Helical" evidence="5">
    <location>
        <begin position="148"/>
        <end position="165"/>
    </location>
</feature>
<dbReference type="InterPro" id="IPR027469">
    <property type="entry name" value="Cation_efflux_TMD_sf"/>
</dbReference>
<evidence type="ECO:0000256" key="5">
    <source>
        <dbReference type="SAM" id="Phobius"/>
    </source>
</evidence>